<name>A0A504Z580_FASGI</name>
<comment type="caution">
    <text evidence="2">The sequence shown here is derived from an EMBL/GenBank/DDBJ whole genome shotgun (WGS) entry which is preliminary data.</text>
</comment>
<keyword evidence="3" id="KW-1185">Reference proteome</keyword>
<organism evidence="2 3">
    <name type="scientific">Fasciola gigantica</name>
    <name type="common">Giant liver fluke</name>
    <dbReference type="NCBI Taxonomy" id="46835"/>
    <lineage>
        <taxon>Eukaryota</taxon>
        <taxon>Metazoa</taxon>
        <taxon>Spiralia</taxon>
        <taxon>Lophotrochozoa</taxon>
        <taxon>Platyhelminthes</taxon>
        <taxon>Trematoda</taxon>
        <taxon>Digenea</taxon>
        <taxon>Plagiorchiida</taxon>
        <taxon>Echinostomata</taxon>
        <taxon>Echinostomatoidea</taxon>
        <taxon>Fasciolidae</taxon>
        <taxon>Fasciola</taxon>
    </lineage>
</organism>
<proteinExistence type="predicted"/>
<feature type="region of interest" description="Disordered" evidence="1">
    <location>
        <begin position="533"/>
        <end position="552"/>
    </location>
</feature>
<protein>
    <submittedName>
        <fullName evidence="2">Uncharacterized protein</fullName>
    </submittedName>
</protein>
<dbReference type="AlphaFoldDB" id="A0A504Z580"/>
<evidence type="ECO:0000313" key="3">
    <source>
        <dbReference type="Proteomes" id="UP000316759"/>
    </source>
</evidence>
<feature type="compositionally biased region" description="Polar residues" evidence="1">
    <location>
        <begin position="206"/>
        <end position="223"/>
    </location>
</feature>
<feature type="compositionally biased region" description="Polar residues" evidence="1">
    <location>
        <begin position="276"/>
        <end position="290"/>
    </location>
</feature>
<evidence type="ECO:0000313" key="2">
    <source>
        <dbReference type="EMBL" id="TPP64650.1"/>
    </source>
</evidence>
<accession>A0A504Z580</accession>
<feature type="compositionally biased region" description="Basic and acidic residues" evidence="1">
    <location>
        <begin position="230"/>
        <end position="240"/>
    </location>
</feature>
<gene>
    <name evidence="2" type="ORF">FGIG_07545</name>
</gene>
<sequence length="850" mass="94991">MLLCFLDAQILTLHGVHLHLHYSARLAAEALSLSERNESESVKANSKGHKSEQTTSNGNLAVVRADSLDTFHSNKADVAGNTSGKDSVGYEIPNRELTLSTNKYAGLASKVEVTHSSNYASDLEKNSILYDLLSGRENLHTACHRSRLFLLTTKSSTDDLSDVACGNGMRRRKPLRPVKNVNTLSEYRLVNDVIEKVAPSIARSKPGSSVLPSLHRSNQWSTNKKTRLQKLNDRKVDPNPHHSHLSKTSNGDNFLQNQELISIAHKRKYKLKAHNFSPSWRNNGNESSAEQPLDLSTAKSNNVSSNLPINETYESMESYSAEKFRKKARGYRRYRPNLSGCHDFVSDCNSKNSENTNPVESHTVHSPTVLSTSAAVTFGSGTLLNTDGIISIIPNLLNAVFNPSNNLEVPITNRSGSHLIPRLDSKVGFTTKVHKIEQAEVFPLREPQARTQPIHSKPVVGPECVRRFLDFYGHLTCRPRSTDSNLVLKCDPTSQMHSFSHSAAKRTHYLGTSPVQDRPDSAANSLQTFHTHVSNSHQLSLPEQSTPTIPRPMHPLVDRILTTLHAMNPTIKNASLSEPNFPSLSFTITGHSGAGPSSKSALIASSSKITDERCASPNKKLVKEDVFFTECLTKLRTNPILNYLVQFIKHPEALLIDSFNPTHFGQLDHELSFCDNEDAIVHRLGLITFQLLARTETGRIELFQDSWHLLYLLCAMERGRETWATDYIGLRHATPEESHRSWKMKLDVFSKLRRLNAQLNLSTRMFNLLRGFLLNHSKGGQLDPDTIEQLCESLPGQNHWEISGSKNVILKKFLRKLCLFSKDFVSGLFISPNPSSQAVECYLTNWLRLG</sequence>
<dbReference type="Proteomes" id="UP000316759">
    <property type="component" value="Unassembled WGS sequence"/>
</dbReference>
<feature type="compositionally biased region" description="Polar residues" evidence="1">
    <location>
        <begin position="533"/>
        <end position="548"/>
    </location>
</feature>
<feature type="region of interest" description="Disordered" evidence="1">
    <location>
        <begin position="276"/>
        <end position="302"/>
    </location>
</feature>
<dbReference type="EMBL" id="SUNJ01004171">
    <property type="protein sequence ID" value="TPP64650.1"/>
    <property type="molecule type" value="Genomic_DNA"/>
</dbReference>
<feature type="region of interest" description="Disordered" evidence="1">
    <location>
        <begin position="203"/>
        <end position="253"/>
    </location>
</feature>
<dbReference type="OrthoDB" id="6280980at2759"/>
<evidence type="ECO:0000256" key="1">
    <source>
        <dbReference type="SAM" id="MobiDB-lite"/>
    </source>
</evidence>
<reference evidence="2 3" key="1">
    <citation type="submission" date="2019-04" db="EMBL/GenBank/DDBJ databases">
        <title>Annotation for the trematode Fasciola gigantica.</title>
        <authorList>
            <person name="Choi Y.-J."/>
        </authorList>
    </citation>
    <scope>NUCLEOTIDE SEQUENCE [LARGE SCALE GENOMIC DNA]</scope>
    <source>
        <strain evidence="2">Uganda_cow_1</strain>
    </source>
</reference>